<proteinExistence type="predicted"/>
<reference evidence="3 4" key="1">
    <citation type="submission" date="2017-01" db="EMBL/GenBank/DDBJ databases">
        <authorList>
            <consortium name="Urmite Genomes"/>
        </authorList>
    </citation>
    <scope>NUCLEOTIDE SEQUENCE [LARGE SCALE GENOMIC DNA]</scope>
    <source>
        <strain evidence="3 4">AB215</strain>
    </source>
</reference>
<organism evidence="3 4">
    <name type="scientific">Mycobacterium numidiamassiliense</name>
    <dbReference type="NCBI Taxonomy" id="1841861"/>
    <lineage>
        <taxon>Bacteria</taxon>
        <taxon>Bacillati</taxon>
        <taxon>Actinomycetota</taxon>
        <taxon>Actinomycetes</taxon>
        <taxon>Mycobacteriales</taxon>
        <taxon>Mycobacteriaceae</taxon>
        <taxon>Mycobacterium</taxon>
    </lineage>
</organism>
<dbReference type="Pfam" id="PF06722">
    <property type="entry name" value="EryCIII-like_C"/>
    <property type="match status" value="1"/>
</dbReference>
<feature type="domain" description="Glycosyltransferase family 28 N-terminal" evidence="1">
    <location>
        <begin position="4"/>
        <end position="96"/>
    </location>
</feature>
<dbReference type="Pfam" id="PF03033">
    <property type="entry name" value="Glyco_transf_28"/>
    <property type="match status" value="1"/>
</dbReference>
<dbReference type="CDD" id="cd03784">
    <property type="entry name" value="GT1_Gtf-like"/>
    <property type="match status" value="1"/>
</dbReference>
<feature type="domain" description="Erythromycin biosynthesis protein CIII-like C-terminal" evidence="2">
    <location>
        <begin position="249"/>
        <end position="352"/>
    </location>
</feature>
<accession>A0A2U3PI36</accession>
<dbReference type="SUPFAM" id="SSF53756">
    <property type="entry name" value="UDP-Glycosyltransferase/glycogen phosphorylase"/>
    <property type="match status" value="1"/>
</dbReference>
<dbReference type="EMBL" id="FUEZ01000004">
    <property type="protein sequence ID" value="SPM43369.1"/>
    <property type="molecule type" value="Genomic_DNA"/>
</dbReference>
<dbReference type="GO" id="GO:0016758">
    <property type="term" value="F:hexosyltransferase activity"/>
    <property type="evidence" value="ECO:0007669"/>
    <property type="project" value="InterPro"/>
</dbReference>
<sequence length="377" mass="39478">VKFVAAGYGSRGDVEPFAAVARELRERGHEVCLAVPPGMIAFVESAGLAAVPFGSNTPSSMDPTDVVRRVMQLWSEWAEAYKALAVEADLLLAGKGEQGLAANVAEYYGIPLATLHFYPGDYATLGGVIGGLAKQAEDAQRRELGLPDGIDPAEQTLEIQAYDELCFPGSAAEWAEQGRRRPFVGGLTLDLPTHADAEVLAWIAGGTSPIYFGFGGGVSLPSPVETVAVITAACAQLGDRALISLGSHDMSQIPVADHVKVVGAVNHAAIFPACRAVVHHGGAGTTAAGMRAGIPTLILWIAVDDQPMWADAVTRLGVGAGREFWSTTLDLLVADLRSILTEECAAQARELATKLTTPAESVARAADLLEDAVRSGR</sequence>
<dbReference type="GO" id="GO:0008194">
    <property type="term" value="F:UDP-glycosyltransferase activity"/>
    <property type="evidence" value="ECO:0007669"/>
    <property type="project" value="InterPro"/>
</dbReference>
<dbReference type="GO" id="GO:0033072">
    <property type="term" value="P:vancomycin biosynthetic process"/>
    <property type="evidence" value="ECO:0007669"/>
    <property type="project" value="UniProtKB-ARBA"/>
</dbReference>
<dbReference type="InterPro" id="IPR004276">
    <property type="entry name" value="GlycoTrans_28_N"/>
</dbReference>
<keyword evidence="3" id="KW-0808">Transferase</keyword>
<evidence type="ECO:0000259" key="2">
    <source>
        <dbReference type="Pfam" id="PF06722"/>
    </source>
</evidence>
<dbReference type="FunFam" id="3.40.50.2000:FF:000009">
    <property type="entry name" value="Sterol 3-beta-glucosyltransferase UGT80A2"/>
    <property type="match status" value="1"/>
</dbReference>
<dbReference type="InterPro" id="IPR002213">
    <property type="entry name" value="UDP_glucos_trans"/>
</dbReference>
<dbReference type="PANTHER" id="PTHR48050">
    <property type="entry name" value="STEROL 3-BETA-GLUCOSYLTRANSFERASE"/>
    <property type="match status" value="1"/>
</dbReference>
<dbReference type="Gene3D" id="3.40.50.2000">
    <property type="entry name" value="Glycogen Phosphorylase B"/>
    <property type="match status" value="2"/>
</dbReference>
<dbReference type="STRING" id="1841861.GCA_900157365_03914"/>
<keyword evidence="4" id="KW-1185">Reference proteome</keyword>
<dbReference type="PANTHER" id="PTHR48050:SF13">
    <property type="entry name" value="STEROL 3-BETA-GLUCOSYLTRANSFERASE UGT80A2"/>
    <property type="match status" value="1"/>
</dbReference>
<dbReference type="InterPro" id="IPR010610">
    <property type="entry name" value="EryCIII-like_C"/>
</dbReference>
<dbReference type="Proteomes" id="UP000240424">
    <property type="component" value="Unassembled WGS sequence"/>
</dbReference>
<evidence type="ECO:0000259" key="1">
    <source>
        <dbReference type="Pfam" id="PF03033"/>
    </source>
</evidence>
<gene>
    <name evidence="3" type="ORF">MNAB215_5595</name>
</gene>
<dbReference type="AlphaFoldDB" id="A0A2U3PI36"/>
<protein>
    <submittedName>
        <fullName evidence="3">Glycosyltransferase</fullName>
    </submittedName>
</protein>
<dbReference type="InterPro" id="IPR050426">
    <property type="entry name" value="Glycosyltransferase_28"/>
</dbReference>
<evidence type="ECO:0000313" key="4">
    <source>
        <dbReference type="Proteomes" id="UP000240424"/>
    </source>
</evidence>
<feature type="non-terminal residue" evidence="3">
    <location>
        <position position="1"/>
    </location>
</feature>
<evidence type="ECO:0000313" key="3">
    <source>
        <dbReference type="EMBL" id="SPM43369.1"/>
    </source>
</evidence>
<dbReference type="GO" id="GO:0005975">
    <property type="term" value="P:carbohydrate metabolic process"/>
    <property type="evidence" value="ECO:0007669"/>
    <property type="project" value="InterPro"/>
</dbReference>
<name>A0A2U3PI36_9MYCO</name>